<dbReference type="WBParaSite" id="L893_g23834.t1">
    <property type="protein sequence ID" value="L893_g23834.t1"/>
    <property type="gene ID" value="L893_g23834"/>
</dbReference>
<sequence>MLGLPTTEFGERRRRRRQMFCFAEGSSKPKALGENIADAARGRGPSPRGIRAEWSQFRRISERPSIGCTFVVACGHCGFVYLFSGWSVAAAERNRNEQSGKRTIGKTWRSEGA</sequence>
<dbReference type="AlphaFoldDB" id="A0A1I7Z875"/>
<evidence type="ECO:0000313" key="3">
    <source>
        <dbReference type="WBParaSite" id="L893_g23834.t1"/>
    </source>
</evidence>
<evidence type="ECO:0000256" key="1">
    <source>
        <dbReference type="SAM" id="MobiDB-lite"/>
    </source>
</evidence>
<organism evidence="2 3">
    <name type="scientific">Steinernema glaseri</name>
    <dbReference type="NCBI Taxonomy" id="37863"/>
    <lineage>
        <taxon>Eukaryota</taxon>
        <taxon>Metazoa</taxon>
        <taxon>Ecdysozoa</taxon>
        <taxon>Nematoda</taxon>
        <taxon>Chromadorea</taxon>
        <taxon>Rhabditida</taxon>
        <taxon>Tylenchina</taxon>
        <taxon>Panagrolaimomorpha</taxon>
        <taxon>Strongyloidoidea</taxon>
        <taxon>Steinernematidae</taxon>
        <taxon>Steinernema</taxon>
    </lineage>
</organism>
<feature type="region of interest" description="Disordered" evidence="1">
    <location>
        <begin position="93"/>
        <end position="113"/>
    </location>
</feature>
<proteinExistence type="predicted"/>
<reference evidence="3" key="1">
    <citation type="submission" date="2016-11" db="UniProtKB">
        <authorList>
            <consortium name="WormBaseParasite"/>
        </authorList>
    </citation>
    <scope>IDENTIFICATION</scope>
</reference>
<accession>A0A1I7Z875</accession>
<protein>
    <submittedName>
        <fullName evidence="3">Uncharacterized protein</fullName>
    </submittedName>
</protein>
<evidence type="ECO:0000313" key="2">
    <source>
        <dbReference type="Proteomes" id="UP000095287"/>
    </source>
</evidence>
<dbReference type="Proteomes" id="UP000095287">
    <property type="component" value="Unplaced"/>
</dbReference>
<keyword evidence="2" id="KW-1185">Reference proteome</keyword>
<name>A0A1I7Z875_9BILA</name>